<dbReference type="PROSITE" id="PS50234">
    <property type="entry name" value="VWFA"/>
    <property type="match status" value="1"/>
</dbReference>
<dbReference type="PROSITE" id="PS51257">
    <property type="entry name" value="PROKAR_LIPOPROTEIN"/>
    <property type="match status" value="1"/>
</dbReference>
<protein>
    <submittedName>
        <fullName evidence="2">VWFA-related domain-containing protein</fullName>
    </submittedName>
</protein>
<name>A0A239DAG9_9FLAO</name>
<dbReference type="AlphaFoldDB" id="A0A239DAG9"/>
<dbReference type="RefSeq" id="WP_089373696.1">
    <property type="nucleotide sequence ID" value="NZ_BMEP01000010.1"/>
</dbReference>
<accession>A0A239DAG9</accession>
<reference evidence="2 3" key="1">
    <citation type="submission" date="2017-06" db="EMBL/GenBank/DDBJ databases">
        <authorList>
            <person name="Kim H.J."/>
            <person name="Triplett B.A."/>
        </authorList>
    </citation>
    <scope>NUCLEOTIDE SEQUENCE [LARGE SCALE GENOMIC DNA]</scope>
    <source>
        <strain evidence="2 3">DSM 25597</strain>
    </source>
</reference>
<dbReference type="OrthoDB" id="926325at2"/>
<proteinExistence type="predicted"/>
<dbReference type="SMART" id="SM00327">
    <property type="entry name" value="VWA"/>
    <property type="match status" value="1"/>
</dbReference>
<dbReference type="Proteomes" id="UP000198379">
    <property type="component" value="Unassembled WGS sequence"/>
</dbReference>
<gene>
    <name evidence="2" type="ORF">SAMN06265376_11072</name>
</gene>
<dbReference type="InterPro" id="IPR036465">
    <property type="entry name" value="vWFA_dom_sf"/>
</dbReference>
<sequence>MKINVFYFLAFLVCITTACSTRDDDGNSTSGIECLNLGAQELTLTIEDSFTTLPSKVSVFFRVTDLDGNGVPGLNPSDFRIFEQGRNDACFNEISSSESSAEISPNSQIFVNNTILVLDLSNSVLSSSLQELKDASISFITNVVPSIPTNSFQMGIYWFDGEDVLHELQPPTSSATVLQDAINSITPDISNDPSTDLYGAVIKSTQVAEDLITNAEAQDIFGAASIVIFTDGTDQAARFTEQEALTAVNNADENISFFTIGLGDEIDENTLSQIGTSGSVFATDSSELETVFNQVSNNVANQANSFYLFEYCSPKRDGSGMNNLVIQAISNTRTGVVEATFDATGFSSGCQ</sequence>
<feature type="domain" description="VWFA" evidence="1">
    <location>
        <begin position="113"/>
        <end position="299"/>
    </location>
</feature>
<dbReference type="EMBL" id="FZNY01000010">
    <property type="protein sequence ID" value="SNS29335.1"/>
    <property type="molecule type" value="Genomic_DNA"/>
</dbReference>
<dbReference type="SUPFAM" id="SSF53300">
    <property type="entry name" value="vWA-like"/>
    <property type="match status" value="1"/>
</dbReference>
<dbReference type="Pfam" id="PF00092">
    <property type="entry name" value="VWA"/>
    <property type="match status" value="1"/>
</dbReference>
<dbReference type="InterPro" id="IPR002035">
    <property type="entry name" value="VWF_A"/>
</dbReference>
<keyword evidence="3" id="KW-1185">Reference proteome</keyword>
<dbReference type="Gene3D" id="3.40.50.410">
    <property type="entry name" value="von Willebrand factor, type A domain"/>
    <property type="match status" value="1"/>
</dbReference>
<organism evidence="2 3">
    <name type="scientific">Dokdonia pacifica</name>
    <dbReference type="NCBI Taxonomy" id="1627892"/>
    <lineage>
        <taxon>Bacteria</taxon>
        <taxon>Pseudomonadati</taxon>
        <taxon>Bacteroidota</taxon>
        <taxon>Flavobacteriia</taxon>
        <taxon>Flavobacteriales</taxon>
        <taxon>Flavobacteriaceae</taxon>
        <taxon>Dokdonia</taxon>
    </lineage>
</organism>
<evidence type="ECO:0000313" key="3">
    <source>
        <dbReference type="Proteomes" id="UP000198379"/>
    </source>
</evidence>
<evidence type="ECO:0000313" key="2">
    <source>
        <dbReference type="EMBL" id="SNS29335.1"/>
    </source>
</evidence>
<evidence type="ECO:0000259" key="1">
    <source>
        <dbReference type="PROSITE" id="PS50234"/>
    </source>
</evidence>